<reference evidence="1 2" key="1">
    <citation type="submission" date="2023-11" db="EMBL/GenBank/DDBJ databases">
        <title>Paucibacter sp. nov., isolated from fresh soil in Korea.</title>
        <authorList>
            <person name="Le N.T.T."/>
        </authorList>
    </citation>
    <scope>NUCLEOTIDE SEQUENCE [LARGE SCALE GENOMIC DNA]</scope>
    <source>
        <strain evidence="1 2">R3-3</strain>
    </source>
</reference>
<protein>
    <submittedName>
        <fullName evidence="1">DUF3237 domain-containing protein</fullName>
    </submittedName>
</protein>
<keyword evidence="2" id="KW-1185">Reference proteome</keyword>
<dbReference type="InterPro" id="IPR020915">
    <property type="entry name" value="UPF0311"/>
</dbReference>
<organism evidence="1 2">
    <name type="scientific">Roseateles agri</name>
    <dbReference type="NCBI Taxonomy" id="3098619"/>
    <lineage>
        <taxon>Bacteria</taxon>
        <taxon>Pseudomonadati</taxon>
        <taxon>Pseudomonadota</taxon>
        <taxon>Betaproteobacteria</taxon>
        <taxon>Burkholderiales</taxon>
        <taxon>Sphaerotilaceae</taxon>
        <taxon>Roseateles</taxon>
    </lineage>
</organism>
<gene>
    <name evidence="1" type="ORF">SNE35_24785</name>
</gene>
<dbReference type="PANTHER" id="PTHR37315">
    <property type="entry name" value="UPF0311 PROTEIN BLR7842"/>
    <property type="match status" value="1"/>
</dbReference>
<name>A0ABU5DN46_9BURK</name>
<dbReference type="Proteomes" id="UP001285263">
    <property type="component" value="Unassembled WGS sequence"/>
</dbReference>
<dbReference type="EMBL" id="JAXCLA010000008">
    <property type="protein sequence ID" value="MDY0747743.1"/>
    <property type="molecule type" value="Genomic_DNA"/>
</dbReference>
<dbReference type="PANTHER" id="PTHR37315:SF1">
    <property type="entry name" value="UPF0311 PROTEIN BLR7842"/>
    <property type="match status" value="1"/>
</dbReference>
<comment type="caution">
    <text evidence="1">The sequence shown here is derived from an EMBL/GenBank/DDBJ whole genome shotgun (WGS) entry which is preliminary data.</text>
</comment>
<accession>A0ABU5DN46</accession>
<evidence type="ECO:0000313" key="2">
    <source>
        <dbReference type="Proteomes" id="UP001285263"/>
    </source>
</evidence>
<dbReference type="Pfam" id="PF11578">
    <property type="entry name" value="DUF3237"/>
    <property type="match status" value="1"/>
</dbReference>
<proteinExistence type="predicted"/>
<dbReference type="Gene3D" id="2.40.160.20">
    <property type="match status" value="1"/>
</dbReference>
<sequence>MNQIAAPVLRPVVRLQIEVAPPTLLGTLNGIERRMVSIVGGRVQGQFSGSILPGGTDVQSVRDDGTIELMARYAVDLGDAGHLLLENTGLRRTATEDDRPYFRGRMRFEAPAGSLAWLNSAIFLTSGYRDGSVVHLEVFEVL</sequence>
<evidence type="ECO:0000313" key="1">
    <source>
        <dbReference type="EMBL" id="MDY0747743.1"/>
    </source>
</evidence>
<dbReference type="RefSeq" id="WP_320425698.1">
    <property type="nucleotide sequence ID" value="NZ_JAXCLA010000008.1"/>
</dbReference>